<accession>A0A096VKR4</accession>
<keyword evidence="1" id="KW-0472">Membrane</keyword>
<reference evidence="2 3" key="2">
    <citation type="journal article" date="2015" name="PLoS ONE">
        <title>Comparative Genomic and Phylogenomic Analyses Reveal a Conserved Core Genome Shared by Estuarine and Oceanic Cyanopodoviruses.</title>
        <authorList>
            <person name="Huang S."/>
            <person name="Zhang S."/>
            <person name="Jiao N."/>
            <person name="Chen F."/>
        </authorList>
    </citation>
    <scope>NUCLEOTIDE SEQUENCE [LARGE SCALE GENOMIC DNA]</scope>
</reference>
<dbReference type="RefSeq" id="YP_009103817.1">
    <property type="nucleotide sequence ID" value="NC_025464.1"/>
</dbReference>
<evidence type="ECO:0000313" key="3">
    <source>
        <dbReference type="Proteomes" id="UP000030043"/>
    </source>
</evidence>
<feature type="transmembrane region" description="Helical" evidence="1">
    <location>
        <begin position="20"/>
        <end position="39"/>
    </location>
</feature>
<dbReference type="OrthoDB" id="35202at10239"/>
<gene>
    <name evidence="2" type="ORF">S-CBP4_0049</name>
</gene>
<keyword evidence="1" id="KW-0812">Transmembrane</keyword>
<evidence type="ECO:0000313" key="2">
    <source>
        <dbReference type="EMBL" id="AGK86655.1"/>
    </source>
</evidence>
<dbReference type="KEGG" id="vg:22112703"/>
<evidence type="ECO:0000256" key="1">
    <source>
        <dbReference type="SAM" id="Phobius"/>
    </source>
</evidence>
<protein>
    <submittedName>
        <fullName evidence="2">Uncharacterized protein</fullName>
    </submittedName>
</protein>
<reference evidence="3" key="1">
    <citation type="submission" date="2012-12" db="EMBL/GenBank/DDBJ databases">
        <title>Genomics of marine cyanopodoviruses.</title>
        <authorList>
            <person name="Huang S."/>
            <person name="Chen F."/>
        </authorList>
    </citation>
    <scope>NUCLEOTIDE SEQUENCE [LARGE SCALE GENOMIC DNA]</scope>
</reference>
<proteinExistence type="predicted"/>
<dbReference type="EMBL" id="KC310804">
    <property type="protein sequence ID" value="AGK86655.1"/>
    <property type="molecule type" value="Genomic_DNA"/>
</dbReference>
<keyword evidence="1" id="KW-1133">Transmembrane helix</keyword>
<name>A0A096VKR4_9CAUD</name>
<sequence length="98" mass="11643">MNTLRLNEFKALYKAWKTKIPWVDHLLLGFLVFIENVFINNRVKVELDEAIKEWKTLHETDLPDMVSPIYTEKPSDTSTRLPEMRLTAPWITDIKKKK</sequence>
<dbReference type="Proteomes" id="UP000030043">
    <property type="component" value="Segment"/>
</dbReference>
<dbReference type="GeneID" id="22112703"/>
<organism evidence="2 3">
    <name type="scientific">Synechococcus phage S-CBP4</name>
    <dbReference type="NCBI Taxonomy" id="754059"/>
    <lineage>
        <taxon>Viruses</taxon>
        <taxon>Duplodnaviria</taxon>
        <taxon>Heunggongvirae</taxon>
        <taxon>Uroviricota</taxon>
        <taxon>Caudoviricetes</taxon>
        <taxon>Autographivirales</taxon>
        <taxon>Sechaudvirinae</taxon>
        <taxon>Poseidonvirus</taxon>
        <taxon>Poseidonvirus SCBP4</taxon>
    </lineage>
</organism>